<dbReference type="Proteomes" id="UP001148662">
    <property type="component" value="Unassembled WGS sequence"/>
</dbReference>
<accession>A0ACC1RX58</accession>
<proteinExistence type="predicted"/>
<sequence>MEFIAEIMEYVTVIQQLCTGKDKSARPLNDAVPLHGPYFMPHNSYLEGQKRERSPQITLDVSYLKPVTVVHPYFFGERLLRCPNVKPTALKTEVHEVAWDGWTTTGHREVHGLWREETAIRYQLRCKTCQRASQMEGTHKRIQYCFATMSSQFWQYYEHWQIPRYVPYFLHRCVVTRELYNLIIEFRPSMTASAMEEHIKQCHLLEFLMCKAEYVEETAKSVRPGQQMTLDGGPRKIIPYSAPKNKKGYNDRNITHDLISDIYLDFVRRTREEESSAYLCTLTAKIVHKDGSRKDLMSGGLFSAVNERNEIILWAFCQTTSGEEFGKPLRGYRLRCETKGVALSQTATSDICCKVRRQVQENLSEEVAVVQDVNHFSGRYACSVQDKTSNPHHAAVWRSVTDSILEERAENGKPAVYYSQQEQVKRLEDMYARWDRKGNVWTAASVKCHAEQMKHARKGCLARPRNDMRSDGSRIEGTHRGWNSLMRASPSGLEMLVALGHDHVLWRNTRVILRSKEFDATPFLTSTFGSHHLSLINHIAQTWNAVVNRLQGRRKAVGISASLELLPTMEIVHSGEKFGLIEADHITTFGGLWEVKVEEDDESSFIDLSDLSIDDCEQRIGTPHTTTSIDVSATTAATSSTPIIQSRDEHARPDVVSGDNSLNPIDVDSSALTAATGVLMSEPSASHISQSSTPIDLTDGVTLTVPPAEVQAIEDVAFGTTSASSRKRKLSALNVAGGSSGEQAEGEASSSSRTMPAEDAVGSKKARMTSAANKRNVNKVRSPFNISC</sequence>
<protein>
    <submittedName>
        <fullName evidence="1">Uncharacterized protein</fullName>
    </submittedName>
</protein>
<evidence type="ECO:0000313" key="2">
    <source>
        <dbReference type="Proteomes" id="UP001148662"/>
    </source>
</evidence>
<comment type="caution">
    <text evidence="1">The sequence shown here is derived from an EMBL/GenBank/DDBJ whole genome shotgun (WGS) entry which is preliminary data.</text>
</comment>
<reference evidence="1" key="1">
    <citation type="submission" date="2022-07" db="EMBL/GenBank/DDBJ databases">
        <title>Genome Sequence of Phlebia brevispora.</title>
        <authorList>
            <person name="Buettner E."/>
        </authorList>
    </citation>
    <scope>NUCLEOTIDE SEQUENCE</scope>
    <source>
        <strain evidence="1">MPL23</strain>
    </source>
</reference>
<keyword evidence="2" id="KW-1185">Reference proteome</keyword>
<name>A0ACC1RX58_9APHY</name>
<evidence type="ECO:0000313" key="1">
    <source>
        <dbReference type="EMBL" id="KAJ3527510.1"/>
    </source>
</evidence>
<gene>
    <name evidence="1" type="ORF">NM688_g8119</name>
</gene>
<dbReference type="EMBL" id="JANHOG010002083">
    <property type="protein sequence ID" value="KAJ3527510.1"/>
    <property type="molecule type" value="Genomic_DNA"/>
</dbReference>
<organism evidence="1 2">
    <name type="scientific">Phlebia brevispora</name>
    <dbReference type="NCBI Taxonomy" id="194682"/>
    <lineage>
        <taxon>Eukaryota</taxon>
        <taxon>Fungi</taxon>
        <taxon>Dikarya</taxon>
        <taxon>Basidiomycota</taxon>
        <taxon>Agaricomycotina</taxon>
        <taxon>Agaricomycetes</taxon>
        <taxon>Polyporales</taxon>
        <taxon>Meruliaceae</taxon>
        <taxon>Phlebia</taxon>
    </lineage>
</organism>